<comment type="caution">
    <text evidence="2">The sequence shown here is derived from an EMBL/GenBank/DDBJ whole genome shotgun (WGS) entry which is preliminary data.</text>
</comment>
<dbReference type="GO" id="GO:0005737">
    <property type="term" value="C:cytoplasm"/>
    <property type="evidence" value="ECO:0007669"/>
    <property type="project" value="InterPro"/>
</dbReference>
<dbReference type="AlphaFoldDB" id="A0A0B8T7S4"/>
<organism evidence="2 3">
    <name type="scientific">Sphingobacterium deserti</name>
    <dbReference type="NCBI Taxonomy" id="1229276"/>
    <lineage>
        <taxon>Bacteria</taxon>
        <taxon>Pseudomonadati</taxon>
        <taxon>Bacteroidota</taxon>
        <taxon>Sphingobacteriia</taxon>
        <taxon>Sphingobacteriales</taxon>
        <taxon>Sphingobacteriaceae</taxon>
        <taxon>Sphingobacterium</taxon>
    </lineage>
</organism>
<dbReference type="Pfam" id="PF08845">
    <property type="entry name" value="SymE_toxin"/>
    <property type="match status" value="1"/>
</dbReference>
<gene>
    <name evidence="2" type="ORF">DI53_2451</name>
</gene>
<dbReference type="EMBL" id="JJMU01000037">
    <property type="protein sequence ID" value="KGE13825.1"/>
    <property type="molecule type" value="Genomic_DNA"/>
</dbReference>
<evidence type="ECO:0000313" key="3">
    <source>
        <dbReference type="Proteomes" id="UP000031802"/>
    </source>
</evidence>
<protein>
    <submittedName>
        <fullName evidence="2">HSP20-like protein</fullName>
    </submittedName>
</protein>
<name>A0A0B8T7S4_9SPHI</name>
<dbReference type="PATRIC" id="fig|1229276.3.peg.2519"/>
<dbReference type="eggNOG" id="ENOG5033HB8">
    <property type="taxonomic scope" value="Bacteria"/>
</dbReference>
<dbReference type="STRING" id="1229276.DI53_2451"/>
<reference evidence="3" key="1">
    <citation type="submission" date="2014-04" db="EMBL/GenBank/DDBJ databases">
        <title>Whole-Genome optical mapping and complete genome sequence of Sphingobacterium deserti sp. nov., a new spaces isolated from desert in the west of China.</title>
        <authorList>
            <person name="Teng C."/>
            <person name="Zhou Z."/>
            <person name="Li X."/>
            <person name="Chen M."/>
            <person name="Lin M."/>
            <person name="Wang L."/>
            <person name="Su S."/>
            <person name="Zhang C."/>
            <person name="Zhang W."/>
        </authorList>
    </citation>
    <scope>NUCLEOTIDE SEQUENCE [LARGE SCALE GENOMIC DNA]</scope>
    <source>
        <strain evidence="3">ACCC05744</strain>
    </source>
</reference>
<proteinExistence type="predicted"/>
<dbReference type="RefSeq" id="WP_037499638.1">
    <property type="nucleotide sequence ID" value="NZ_JJMU01000037.1"/>
</dbReference>
<dbReference type="GO" id="GO:0016788">
    <property type="term" value="F:hydrolase activity, acting on ester bonds"/>
    <property type="evidence" value="ECO:0007669"/>
    <property type="project" value="InterPro"/>
</dbReference>
<evidence type="ECO:0000259" key="1">
    <source>
        <dbReference type="Pfam" id="PF08845"/>
    </source>
</evidence>
<reference evidence="2 3" key="2">
    <citation type="journal article" date="2015" name="PLoS ONE">
        <title>Whole-Genome Optical Mapping and Finished Genome Sequence of Sphingobacterium deserti sp. nov., a New Species Isolated from the Western Desert of China.</title>
        <authorList>
            <person name="Teng C."/>
            <person name="Zhou Z."/>
            <person name="Molnar I."/>
            <person name="Li X."/>
            <person name="Tang R."/>
            <person name="Chen M."/>
            <person name="Wang L."/>
            <person name="Su S."/>
            <person name="Zhang W."/>
            <person name="Lin M."/>
        </authorList>
    </citation>
    <scope>NUCLEOTIDE SEQUENCE [LARGE SCALE GENOMIC DNA]</scope>
    <source>
        <strain evidence="3">ACCC05744</strain>
    </source>
</reference>
<feature type="domain" description="Toxin SymE-like" evidence="1">
    <location>
        <begin position="12"/>
        <end position="58"/>
    </location>
</feature>
<evidence type="ECO:0000313" key="2">
    <source>
        <dbReference type="EMBL" id="KGE13825.1"/>
    </source>
</evidence>
<accession>A0A0B8T7S4</accession>
<dbReference type="GO" id="GO:0003723">
    <property type="term" value="F:RNA binding"/>
    <property type="evidence" value="ECO:0007669"/>
    <property type="project" value="InterPro"/>
</dbReference>
<dbReference type="GO" id="GO:0016070">
    <property type="term" value="P:RNA metabolic process"/>
    <property type="evidence" value="ECO:0007669"/>
    <property type="project" value="InterPro"/>
</dbReference>
<keyword evidence="3" id="KW-1185">Reference proteome</keyword>
<dbReference type="InterPro" id="IPR014944">
    <property type="entry name" value="Toxin_SymE-like"/>
</dbReference>
<dbReference type="Proteomes" id="UP000031802">
    <property type="component" value="Unassembled WGS sequence"/>
</dbReference>
<sequence>MTIKNIRKLKIHRKYQQRAYGITKIPALRIEGKWLEKLGFKEGAKVNVEQGKNKLVIRLANANE</sequence>